<comment type="caution">
    <text evidence="7">The sequence shown here is derived from an EMBL/GenBank/DDBJ whole genome shotgun (WGS) entry which is preliminary data.</text>
</comment>
<protein>
    <recommendedName>
        <fullName evidence="6">Rieske domain-containing protein</fullName>
    </recommendedName>
</protein>
<dbReference type="RefSeq" id="WP_154791127.1">
    <property type="nucleotide sequence ID" value="NZ_WMBB01000016.1"/>
</dbReference>
<feature type="domain" description="Rieske" evidence="6">
    <location>
        <begin position="188"/>
        <end position="290"/>
    </location>
</feature>
<dbReference type="Gene3D" id="2.102.10.10">
    <property type="entry name" value="Rieske [2Fe-2S] iron-sulphur domain"/>
    <property type="match status" value="1"/>
</dbReference>
<keyword evidence="1" id="KW-0001">2Fe-2S</keyword>
<dbReference type="GO" id="GO:0016705">
    <property type="term" value="F:oxidoreductase activity, acting on paired donors, with incorporation or reduction of molecular oxygen"/>
    <property type="evidence" value="ECO:0007669"/>
    <property type="project" value="UniProtKB-ARBA"/>
</dbReference>
<dbReference type="SUPFAM" id="SSF50022">
    <property type="entry name" value="ISP domain"/>
    <property type="match status" value="1"/>
</dbReference>
<dbReference type="GO" id="GO:0004497">
    <property type="term" value="F:monooxygenase activity"/>
    <property type="evidence" value="ECO:0007669"/>
    <property type="project" value="UniProtKB-ARBA"/>
</dbReference>
<dbReference type="PANTHER" id="PTHR11178:SF51">
    <property type="entry name" value="FE_S BIOGENESIS PROTEIN NFUA"/>
    <property type="match status" value="1"/>
</dbReference>
<accession>A0A6I3L5A1</accession>
<organism evidence="7 8">
    <name type="scientific">Nocardia aurantiaca</name>
    <dbReference type="NCBI Taxonomy" id="2675850"/>
    <lineage>
        <taxon>Bacteria</taxon>
        <taxon>Bacillati</taxon>
        <taxon>Actinomycetota</taxon>
        <taxon>Actinomycetes</taxon>
        <taxon>Mycobacteriales</taxon>
        <taxon>Nocardiaceae</taxon>
        <taxon>Nocardia</taxon>
    </lineage>
</organism>
<evidence type="ECO:0000256" key="5">
    <source>
        <dbReference type="ARBA" id="ARBA00049958"/>
    </source>
</evidence>
<dbReference type="InterPro" id="IPR001075">
    <property type="entry name" value="NIF_FeS_clus_asmbl_NifU_C"/>
</dbReference>
<keyword evidence="2" id="KW-0479">Metal-binding</keyword>
<dbReference type="InterPro" id="IPR034904">
    <property type="entry name" value="FSCA_dom_sf"/>
</dbReference>
<evidence type="ECO:0000256" key="1">
    <source>
        <dbReference type="ARBA" id="ARBA00022714"/>
    </source>
</evidence>
<dbReference type="Pfam" id="PF01106">
    <property type="entry name" value="NifU"/>
    <property type="match status" value="1"/>
</dbReference>
<dbReference type="InterPro" id="IPR017941">
    <property type="entry name" value="Rieske_2Fe-2S"/>
</dbReference>
<evidence type="ECO:0000259" key="6">
    <source>
        <dbReference type="PROSITE" id="PS51296"/>
    </source>
</evidence>
<dbReference type="Proteomes" id="UP000432464">
    <property type="component" value="Unassembled WGS sequence"/>
</dbReference>
<dbReference type="InterPro" id="IPR036922">
    <property type="entry name" value="Rieske_2Fe-2S_sf"/>
</dbReference>
<keyword evidence="8" id="KW-1185">Reference proteome</keyword>
<evidence type="ECO:0000313" key="7">
    <source>
        <dbReference type="EMBL" id="MTE16701.1"/>
    </source>
</evidence>
<sequence>MVDDRPAARDDHWRHAGDRIEDLLDASSAGGPVARERAEQLVGELVELYGAGLRRVVELLDDAAVARLAGDELVASLLIVHGLHPDDLPTRVRSALDSVRPYLGSHGGDVRLVGVEDGVVRLELSGSCRGCPSSSVTLELAVEEAVRASAPEIDRIEVVAAQDGSTSQVIPAETLFTRVHAGPAASWVEVPELAELRPGEVAGYVVAGQALLACRVGENLLVYRDSCPACGRSLAGAQLHRRPGHPVGDAVLRCPTCRAHYDAVHAGDRLDGDGHLLPLPVLVRDGLPTVAVPALEPTG</sequence>
<dbReference type="GO" id="GO:0005506">
    <property type="term" value="F:iron ion binding"/>
    <property type="evidence" value="ECO:0007669"/>
    <property type="project" value="InterPro"/>
</dbReference>
<dbReference type="PANTHER" id="PTHR11178">
    <property type="entry name" value="IRON-SULFUR CLUSTER SCAFFOLD PROTEIN NFU-RELATED"/>
    <property type="match status" value="1"/>
</dbReference>
<dbReference type="PROSITE" id="PS51296">
    <property type="entry name" value="RIESKE"/>
    <property type="match status" value="1"/>
</dbReference>
<dbReference type="Gene3D" id="3.30.300.130">
    <property type="entry name" value="Fe-S cluster assembly (FSCA)"/>
    <property type="match status" value="1"/>
</dbReference>
<name>A0A6I3L5A1_9NOCA</name>
<keyword evidence="3" id="KW-0408">Iron</keyword>
<dbReference type="GO" id="GO:0016226">
    <property type="term" value="P:iron-sulfur cluster assembly"/>
    <property type="evidence" value="ECO:0007669"/>
    <property type="project" value="InterPro"/>
</dbReference>
<evidence type="ECO:0000313" key="8">
    <source>
        <dbReference type="Proteomes" id="UP000432464"/>
    </source>
</evidence>
<proteinExistence type="predicted"/>
<keyword evidence="4" id="KW-0411">Iron-sulfur</keyword>
<dbReference type="SUPFAM" id="SSF117916">
    <property type="entry name" value="Fe-S cluster assembly (FSCA) domain-like"/>
    <property type="match status" value="1"/>
</dbReference>
<evidence type="ECO:0000256" key="4">
    <source>
        <dbReference type="ARBA" id="ARBA00023014"/>
    </source>
</evidence>
<dbReference type="GO" id="GO:0051537">
    <property type="term" value="F:2 iron, 2 sulfur cluster binding"/>
    <property type="evidence" value="ECO:0007669"/>
    <property type="project" value="UniProtKB-KW"/>
</dbReference>
<evidence type="ECO:0000256" key="2">
    <source>
        <dbReference type="ARBA" id="ARBA00022723"/>
    </source>
</evidence>
<reference evidence="7 8" key="1">
    <citation type="submission" date="2019-11" db="EMBL/GenBank/DDBJ databases">
        <title>Nocardia sp. nov. CT2-14 isolated from soil.</title>
        <authorList>
            <person name="Kanchanasin P."/>
            <person name="Tanasupawat S."/>
            <person name="Yuki M."/>
            <person name="Kudo T."/>
        </authorList>
    </citation>
    <scope>NUCLEOTIDE SEQUENCE [LARGE SCALE GENOMIC DNA]</scope>
    <source>
        <strain evidence="7 8">CT2-14</strain>
    </source>
</reference>
<comment type="function">
    <text evidence="5">May be involved in the formation or repair of [Fe-S] clusters present in iron-sulfur proteins.</text>
</comment>
<dbReference type="AlphaFoldDB" id="A0A6I3L5A1"/>
<evidence type="ECO:0000256" key="3">
    <source>
        <dbReference type="ARBA" id="ARBA00023004"/>
    </source>
</evidence>
<dbReference type="EMBL" id="WMBB01000016">
    <property type="protein sequence ID" value="MTE16701.1"/>
    <property type="molecule type" value="Genomic_DNA"/>
</dbReference>
<gene>
    <name evidence="7" type="ORF">GLP40_28565</name>
</gene>